<dbReference type="Proteomes" id="UP000756346">
    <property type="component" value="Unassembled WGS sequence"/>
</dbReference>
<accession>A0A9P8Y9D0</accession>
<evidence type="ECO:0000259" key="2">
    <source>
        <dbReference type="PROSITE" id="PS51762"/>
    </source>
</evidence>
<dbReference type="OrthoDB" id="192832at2759"/>
<dbReference type="SUPFAM" id="SSF49899">
    <property type="entry name" value="Concanavalin A-like lectins/glucanases"/>
    <property type="match status" value="1"/>
</dbReference>
<reference evidence="3" key="1">
    <citation type="journal article" date="2021" name="Nat. Commun.">
        <title>Genetic determinants of endophytism in the Arabidopsis root mycobiome.</title>
        <authorList>
            <person name="Mesny F."/>
            <person name="Miyauchi S."/>
            <person name="Thiergart T."/>
            <person name="Pickel B."/>
            <person name="Atanasova L."/>
            <person name="Karlsson M."/>
            <person name="Huettel B."/>
            <person name="Barry K.W."/>
            <person name="Haridas S."/>
            <person name="Chen C."/>
            <person name="Bauer D."/>
            <person name="Andreopoulos W."/>
            <person name="Pangilinan J."/>
            <person name="LaButti K."/>
            <person name="Riley R."/>
            <person name="Lipzen A."/>
            <person name="Clum A."/>
            <person name="Drula E."/>
            <person name="Henrissat B."/>
            <person name="Kohler A."/>
            <person name="Grigoriev I.V."/>
            <person name="Martin F.M."/>
            <person name="Hacquard S."/>
        </authorList>
    </citation>
    <scope>NUCLEOTIDE SEQUENCE</scope>
    <source>
        <strain evidence="3">MPI-CAGE-CH-0230</strain>
    </source>
</reference>
<evidence type="ECO:0000256" key="1">
    <source>
        <dbReference type="SAM" id="MobiDB-lite"/>
    </source>
</evidence>
<dbReference type="GO" id="GO:0004553">
    <property type="term" value="F:hydrolase activity, hydrolyzing O-glycosyl compounds"/>
    <property type="evidence" value="ECO:0007669"/>
    <property type="project" value="InterPro"/>
</dbReference>
<feature type="compositionally biased region" description="Low complexity" evidence="1">
    <location>
        <begin position="321"/>
        <end position="331"/>
    </location>
</feature>
<dbReference type="PROSITE" id="PS51762">
    <property type="entry name" value="GH16_2"/>
    <property type="match status" value="1"/>
</dbReference>
<dbReference type="InterPro" id="IPR050546">
    <property type="entry name" value="Glycosyl_Hydrlase_16"/>
</dbReference>
<name>A0A9P8Y9D0_9PEZI</name>
<dbReference type="Gene3D" id="2.60.120.200">
    <property type="match status" value="1"/>
</dbReference>
<comment type="caution">
    <text evidence="3">The sequence shown here is derived from an EMBL/GenBank/DDBJ whole genome shotgun (WGS) entry which is preliminary data.</text>
</comment>
<dbReference type="GeneID" id="70193134"/>
<dbReference type="AlphaFoldDB" id="A0A9P8Y9D0"/>
<protein>
    <submittedName>
        <fullName evidence="3">Concanavalin A-like lectin/glucanase domain-containing protein</fullName>
    </submittedName>
</protein>
<dbReference type="RefSeq" id="XP_046015512.1">
    <property type="nucleotide sequence ID" value="XM_046163588.1"/>
</dbReference>
<evidence type="ECO:0000313" key="3">
    <source>
        <dbReference type="EMBL" id="KAH7035419.1"/>
    </source>
</evidence>
<dbReference type="GO" id="GO:0009251">
    <property type="term" value="P:glucan catabolic process"/>
    <property type="evidence" value="ECO:0007669"/>
    <property type="project" value="TreeGrafter"/>
</dbReference>
<dbReference type="InterPro" id="IPR000757">
    <property type="entry name" value="Beta-glucanase-like"/>
</dbReference>
<dbReference type="Pfam" id="PF26113">
    <property type="entry name" value="GH16_XgeA"/>
    <property type="match status" value="1"/>
</dbReference>
<sequence>MASSTLSNVTYALSSHYAGASLLSSFDFFTGDDRSNGFVNYLDENSAMAHGLVSVQEGNHVRLGVDSTTVLSTNDTGRPSVMLTSRDSFTHGLFIADFEHMPASSCGSWPSFWAFNNNTDAWPKGGEIGIVEGANNAIRNLYSAHTDSGCALPEGGFLGSQGSEQCDSQKGQIGCNYAAPARDPTSYGDAFNAAGGGVYALEWDDEFLKMWHFPRAGVPADIQVGRPQPSGWGLPHALFGGSGCDADTYFYNMSLVLNINFCGNYAGGLWRETESCGKLASTCEAYVAGHPEAYTEAYWDVRYIDVYQKKVPRAKSDSRPDSSSPRPSARPQLAAHNVLTKTVTLSKAPAPTTGPLGLKTIGRYVLLGCFESDDGYPTFDEAMNSTSMTNSMCISKCTAAGKRYSGVQAE</sequence>
<feature type="region of interest" description="Disordered" evidence="1">
    <location>
        <begin position="312"/>
        <end position="333"/>
    </location>
</feature>
<dbReference type="PANTHER" id="PTHR10963">
    <property type="entry name" value="GLYCOSYL HYDROLASE-RELATED"/>
    <property type="match status" value="1"/>
</dbReference>
<dbReference type="CDD" id="cd02181">
    <property type="entry name" value="GH16_fungal_Lam16A_glucanase"/>
    <property type="match status" value="1"/>
</dbReference>
<dbReference type="EMBL" id="JAGTJQ010000003">
    <property type="protein sequence ID" value="KAH7035419.1"/>
    <property type="molecule type" value="Genomic_DNA"/>
</dbReference>
<dbReference type="InterPro" id="IPR013320">
    <property type="entry name" value="ConA-like_dom_sf"/>
</dbReference>
<dbReference type="PANTHER" id="PTHR10963:SF24">
    <property type="entry name" value="GLYCOSIDASE C21B10.07-RELATED"/>
    <property type="match status" value="1"/>
</dbReference>
<organism evidence="3 4">
    <name type="scientific">Microdochium trichocladiopsis</name>
    <dbReference type="NCBI Taxonomy" id="1682393"/>
    <lineage>
        <taxon>Eukaryota</taxon>
        <taxon>Fungi</taxon>
        <taxon>Dikarya</taxon>
        <taxon>Ascomycota</taxon>
        <taxon>Pezizomycotina</taxon>
        <taxon>Sordariomycetes</taxon>
        <taxon>Xylariomycetidae</taxon>
        <taxon>Xylariales</taxon>
        <taxon>Microdochiaceae</taxon>
        <taxon>Microdochium</taxon>
    </lineage>
</organism>
<gene>
    <name evidence="3" type="ORF">B0I36DRAFT_92379</name>
</gene>
<proteinExistence type="predicted"/>
<feature type="domain" description="GH16" evidence="2">
    <location>
        <begin position="15"/>
        <end position="274"/>
    </location>
</feature>
<evidence type="ECO:0000313" key="4">
    <source>
        <dbReference type="Proteomes" id="UP000756346"/>
    </source>
</evidence>
<keyword evidence="4" id="KW-1185">Reference proteome</keyword>